<evidence type="ECO:0000256" key="1">
    <source>
        <dbReference type="ARBA" id="ARBA00004141"/>
    </source>
</evidence>
<evidence type="ECO:0000256" key="10">
    <source>
        <dbReference type="ARBA" id="ARBA00023136"/>
    </source>
</evidence>
<dbReference type="PANTHER" id="PTHR31462:SF5">
    <property type="entry name" value="ENDOSOMAL_LYSOSOMAL PROTON CHANNEL TMEM175"/>
    <property type="match status" value="1"/>
</dbReference>
<keyword evidence="5 13" id="KW-0812">Transmembrane</keyword>
<sequence length="196" mass="21275">MGKTRFEAFSDGVMAIILTIMVLELKVPHEPTLAALAQLWPVYLAYVIAFGNVLANWMAHHHLFSQVERIDARILLLNGVLLFFMSLVPFALDYGSEFHWRQPLPAAFYGVVMVAVCLAFAALRAAVGRAEPAVAASERTQVRASWLMAAVYLLGAAVAALAPLAALLFYAAVPLSRLLTAPQYRAPPEPEATPSA</sequence>
<dbReference type="EMBL" id="JBHLTN010000007">
    <property type="protein sequence ID" value="MFC0591911.1"/>
    <property type="molecule type" value="Genomic_DNA"/>
</dbReference>
<keyword evidence="8 13" id="KW-1133">Transmembrane helix</keyword>
<accession>A0ABV6PQ03</accession>
<gene>
    <name evidence="14" type="ORF">ACFFGG_05010</name>
</gene>
<evidence type="ECO:0000256" key="4">
    <source>
        <dbReference type="ARBA" id="ARBA00022538"/>
    </source>
</evidence>
<feature type="transmembrane region" description="Helical" evidence="13">
    <location>
        <begin position="104"/>
        <end position="123"/>
    </location>
</feature>
<comment type="similarity">
    <text evidence="2">Belongs to the TMEM175 family.</text>
</comment>
<dbReference type="Pfam" id="PF06736">
    <property type="entry name" value="TMEM175"/>
    <property type="match status" value="1"/>
</dbReference>
<keyword evidence="9" id="KW-0406">Ion transport</keyword>
<keyword evidence="6" id="KW-0631">Potassium channel</keyword>
<dbReference type="InterPro" id="IPR010617">
    <property type="entry name" value="TMEM175-like"/>
</dbReference>
<feature type="transmembrane region" description="Helical" evidence="13">
    <location>
        <begin position="40"/>
        <end position="60"/>
    </location>
</feature>
<dbReference type="Proteomes" id="UP001589834">
    <property type="component" value="Unassembled WGS sequence"/>
</dbReference>
<dbReference type="RefSeq" id="WP_377480530.1">
    <property type="nucleotide sequence ID" value="NZ_JBHLTN010000007.1"/>
</dbReference>
<evidence type="ECO:0000256" key="11">
    <source>
        <dbReference type="ARBA" id="ARBA00023303"/>
    </source>
</evidence>
<proteinExistence type="inferred from homology"/>
<evidence type="ECO:0000256" key="5">
    <source>
        <dbReference type="ARBA" id="ARBA00022692"/>
    </source>
</evidence>
<evidence type="ECO:0000256" key="12">
    <source>
        <dbReference type="ARBA" id="ARBA00034430"/>
    </source>
</evidence>
<keyword evidence="3" id="KW-0813">Transport</keyword>
<evidence type="ECO:0000256" key="6">
    <source>
        <dbReference type="ARBA" id="ARBA00022826"/>
    </source>
</evidence>
<evidence type="ECO:0000313" key="14">
    <source>
        <dbReference type="EMBL" id="MFC0591911.1"/>
    </source>
</evidence>
<keyword evidence="11" id="KW-0407">Ion channel</keyword>
<evidence type="ECO:0000256" key="7">
    <source>
        <dbReference type="ARBA" id="ARBA00022958"/>
    </source>
</evidence>
<evidence type="ECO:0000256" key="3">
    <source>
        <dbReference type="ARBA" id="ARBA00022448"/>
    </source>
</evidence>
<feature type="transmembrane region" description="Helical" evidence="13">
    <location>
        <begin position="144"/>
        <end position="172"/>
    </location>
</feature>
<keyword evidence="15" id="KW-1185">Reference proteome</keyword>
<dbReference type="PANTHER" id="PTHR31462">
    <property type="entry name" value="ENDOSOMAL/LYSOSOMAL POTASSIUM CHANNEL TMEM175"/>
    <property type="match status" value="1"/>
</dbReference>
<evidence type="ECO:0000313" key="15">
    <source>
        <dbReference type="Proteomes" id="UP001589834"/>
    </source>
</evidence>
<evidence type="ECO:0000256" key="13">
    <source>
        <dbReference type="SAM" id="Phobius"/>
    </source>
</evidence>
<organism evidence="14 15">
    <name type="scientific">Ottowia pentelensis</name>
    <dbReference type="NCBI Taxonomy" id="511108"/>
    <lineage>
        <taxon>Bacteria</taxon>
        <taxon>Pseudomonadati</taxon>
        <taxon>Pseudomonadota</taxon>
        <taxon>Betaproteobacteria</taxon>
        <taxon>Burkholderiales</taxon>
        <taxon>Comamonadaceae</taxon>
        <taxon>Ottowia</taxon>
    </lineage>
</organism>
<comment type="caution">
    <text evidence="14">The sequence shown here is derived from an EMBL/GenBank/DDBJ whole genome shotgun (WGS) entry which is preliminary data.</text>
</comment>
<reference evidence="14 15" key="1">
    <citation type="submission" date="2024-09" db="EMBL/GenBank/DDBJ databases">
        <authorList>
            <person name="Sun Q."/>
            <person name="Mori K."/>
        </authorList>
    </citation>
    <scope>NUCLEOTIDE SEQUENCE [LARGE SCALE GENOMIC DNA]</scope>
    <source>
        <strain evidence="14 15">NCAIM B.02336</strain>
    </source>
</reference>
<feature type="transmembrane region" description="Helical" evidence="13">
    <location>
        <begin position="72"/>
        <end position="92"/>
    </location>
</feature>
<evidence type="ECO:0000256" key="8">
    <source>
        <dbReference type="ARBA" id="ARBA00022989"/>
    </source>
</evidence>
<keyword evidence="7" id="KW-0630">Potassium</keyword>
<comment type="catalytic activity">
    <reaction evidence="12">
        <text>K(+)(in) = K(+)(out)</text>
        <dbReference type="Rhea" id="RHEA:29463"/>
        <dbReference type="ChEBI" id="CHEBI:29103"/>
    </reaction>
</comment>
<protein>
    <submittedName>
        <fullName evidence="14">TMEM175 family protein</fullName>
    </submittedName>
</protein>
<keyword evidence="10 13" id="KW-0472">Membrane</keyword>
<evidence type="ECO:0000256" key="9">
    <source>
        <dbReference type="ARBA" id="ARBA00023065"/>
    </source>
</evidence>
<comment type="subcellular location">
    <subcellularLocation>
        <location evidence="1">Membrane</location>
        <topology evidence="1">Multi-pass membrane protein</topology>
    </subcellularLocation>
</comment>
<keyword evidence="4" id="KW-0633">Potassium transport</keyword>
<name>A0ABV6PQ03_9BURK</name>
<evidence type="ECO:0000256" key="2">
    <source>
        <dbReference type="ARBA" id="ARBA00006920"/>
    </source>
</evidence>